<feature type="chain" id="PRO_5045195451" description="Acid stress chaperone HdeA" evidence="1">
    <location>
        <begin position="21"/>
        <end position="112"/>
    </location>
</feature>
<evidence type="ECO:0008006" key="4">
    <source>
        <dbReference type="Google" id="ProtNLM"/>
    </source>
</evidence>
<evidence type="ECO:0000313" key="3">
    <source>
        <dbReference type="Proteomes" id="UP001500902"/>
    </source>
</evidence>
<reference evidence="3" key="1">
    <citation type="journal article" date="2019" name="Int. J. Syst. Evol. Microbiol.">
        <title>The Global Catalogue of Microorganisms (GCM) 10K type strain sequencing project: providing services to taxonomists for standard genome sequencing and annotation.</title>
        <authorList>
            <consortium name="The Broad Institute Genomics Platform"/>
            <consortium name="The Broad Institute Genome Sequencing Center for Infectious Disease"/>
            <person name="Wu L."/>
            <person name="Ma J."/>
        </authorList>
    </citation>
    <scope>NUCLEOTIDE SEQUENCE [LARGE SCALE GENOMIC DNA]</scope>
    <source>
        <strain evidence="3">JCM 16904</strain>
    </source>
</reference>
<name>A0ABP7CYV1_9ACTN</name>
<evidence type="ECO:0000256" key="1">
    <source>
        <dbReference type="SAM" id="SignalP"/>
    </source>
</evidence>
<comment type="caution">
    <text evidence="2">The sequence shown here is derived from an EMBL/GenBank/DDBJ whole genome shotgun (WGS) entry which is preliminary data.</text>
</comment>
<proteinExistence type="predicted"/>
<gene>
    <name evidence="2" type="ORF">GCM10022224_075620</name>
</gene>
<keyword evidence="1" id="KW-0732">Signal</keyword>
<accession>A0ABP7CYV1</accession>
<organism evidence="2 3">
    <name type="scientific">Nonomuraea antimicrobica</name>
    <dbReference type="NCBI Taxonomy" id="561173"/>
    <lineage>
        <taxon>Bacteria</taxon>
        <taxon>Bacillati</taxon>
        <taxon>Actinomycetota</taxon>
        <taxon>Actinomycetes</taxon>
        <taxon>Streptosporangiales</taxon>
        <taxon>Streptosporangiaceae</taxon>
        <taxon>Nonomuraea</taxon>
    </lineage>
</organism>
<keyword evidence="3" id="KW-1185">Reference proteome</keyword>
<sequence>MTISSFTRSAAMALAGLALATTVSGCGGGDSTADSASTGSVDKAALITKMKENPASKEIPDAVIDCMVSVMVKHGDQATLQGIVDGKVNVDNDFKAFGAKEKQVDEEINKCL</sequence>
<dbReference type="RefSeq" id="WP_344889348.1">
    <property type="nucleotide sequence ID" value="NZ_BAAAZP010000152.1"/>
</dbReference>
<evidence type="ECO:0000313" key="2">
    <source>
        <dbReference type="EMBL" id="GAA3698487.1"/>
    </source>
</evidence>
<protein>
    <recommendedName>
        <fullName evidence="4">Acid stress chaperone HdeA</fullName>
    </recommendedName>
</protein>
<dbReference type="EMBL" id="BAAAZP010000152">
    <property type="protein sequence ID" value="GAA3698487.1"/>
    <property type="molecule type" value="Genomic_DNA"/>
</dbReference>
<feature type="signal peptide" evidence="1">
    <location>
        <begin position="1"/>
        <end position="20"/>
    </location>
</feature>
<dbReference type="Proteomes" id="UP001500902">
    <property type="component" value="Unassembled WGS sequence"/>
</dbReference>